<organism evidence="2 3">
    <name type="scientific">Fukomys damarensis</name>
    <name type="common">Damaraland mole rat</name>
    <name type="synonym">Cryptomys damarensis</name>
    <dbReference type="NCBI Taxonomy" id="885580"/>
    <lineage>
        <taxon>Eukaryota</taxon>
        <taxon>Metazoa</taxon>
        <taxon>Chordata</taxon>
        <taxon>Craniata</taxon>
        <taxon>Vertebrata</taxon>
        <taxon>Euteleostomi</taxon>
        <taxon>Mammalia</taxon>
        <taxon>Eutheria</taxon>
        <taxon>Euarchontoglires</taxon>
        <taxon>Glires</taxon>
        <taxon>Rodentia</taxon>
        <taxon>Hystricomorpha</taxon>
        <taxon>Bathyergidae</taxon>
        <taxon>Fukomys</taxon>
    </lineage>
</organism>
<evidence type="ECO:0000313" key="3">
    <source>
        <dbReference type="Proteomes" id="UP000028990"/>
    </source>
</evidence>
<gene>
    <name evidence="2" type="ORF">H920_01529</name>
</gene>
<reference evidence="2 3" key="1">
    <citation type="submission" date="2013-11" db="EMBL/GenBank/DDBJ databases">
        <title>The Damaraland mole rat (Fukomys damarensis) genome and evolution of African mole rats.</title>
        <authorList>
            <person name="Gladyshev V.N."/>
            <person name="Fang X."/>
        </authorList>
    </citation>
    <scope>NUCLEOTIDE SEQUENCE [LARGE SCALE GENOMIC DNA]</scope>
    <source>
        <tissue evidence="2">Liver</tissue>
    </source>
</reference>
<feature type="region of interest" description="Disordered" evidence="1">
    <location>
        <begin position="15"/>
        <end position="36"/>
    </location>
</feature>
<evidence type="ECO:0000313" key="2">
    <source>
        <dbReference type="EMBL" id="KFO37053.1"/>
    </source>
</evidence>
<sequence length="106" mass="11873">MTDDIPDGASCALLTSQEEDEQQSSLQPESDTMQGERSLIIISRRLTGAIADVAWQENWQHLRTQTRRRLPSRDNTQKMSSLIQNVFALLDFTSDGVFTPPHTPGS</sequence>
<dbReference type="AlphaFoldDB" id="A0A091E2X2"/>
<evidence type="ECO:0000256" key="1">
    <source>
        <dbReference type="SAM" id="MobiDB-lite"/>
    </source>
</evidence>
<keyword evidence="3" id="KW-1185">Reference proteome</keyword>
<dbReference type="EMBL" id="KN121127">
    <property type="protein sequence ID" value="KFO37053.1"/>
    <property type="molecule type" value="Genomic_DNA"/>
</dbReference>
<accession>A0A091E2X2</accession>
<proteinExistence type="predicted"/>
<name>A0A091E2X2_FUKDA</name>
<dbReference type="Proteomes" id="UP000028990">
    <property type="component" value="Unassembled WGS sequence"/>
</dbReference>
<protein>
    <submittedName>
        <fullName evidence="2">Uncharacterized protein</fullName>
    </submittedName>
</protein>